<organism evidence="1 2">
    <name type="scientific">Coemansia thaxteri</name>
    <dbReference type="NCBI Taxonomy" id="2663907"/>
    <lineage>
        <taxon>Eukaryota</taxon>
        <taxon>Fungi</taxon>
        <taxon>Fungi incertae sedis</taxon>
        <taxon>Zoopagomycota</taxon>
        <taxon>Kickxellomycotina</taxon>
        <taxon>Kickxellomycetes</taxon>
        <taxon>Kickxellales</taxon>
        <taxon>Kickxellaceae</taxon>
        <taxon>Coemansia</taxon>
    </lineage>
</organism>
<accession>A0A9W8EIN5</accession>
<dbReference type="EMBL" id="JANBQF010000253">
    <property type="protein sequence ID" value="KAJ2003001.1"/>
    <property type="molecule type" value="Genomic_DNA"/>
</dbReference>
<protein>
    <recommendedName>
        <fullName evidence="3">Inhibitor I9 domain-containing protein</fullName>
    </recommendedName>
</protein>
<gene>
    <name evidence="1" type="ORF">H4R26_003305</name>
</gene>
<evidence type="ECO:0008006" key="3">
    <source>
        <dbReference type="Google" id="ProtNLM"/>
    </source>
</evidence>
<dbReference type="SUPFAM" id="SSF54897">
    <property type="entry name" value="Protease propeptides/inhibitors"/>
    <property type="match status" value="1"/>
</dbReference>
<evidence type="ECO:0000313" key="1">
    <source>
        <dbReference type="EMBL" id="KAJ2003001.1"/>
    </source>
</evidence>
<dbReference type="Proteomes" id="UP001150907">
    <property type="component" value="Unassembled WGS sequence"/>
</dbReference>
<name>A0A9W8EIN5_9FUNG</name>
<dbReference type="AlphaFoldDB" id="A0A9W8EIN5"/>
<sequence length="81" mass="8700">MNTATQKIIVTFKDGDHGANKKAFEDDIVAKGGKIVQRYELIDGLVAEVPADVSTSLLAPSLKQEHECVNSVELDGTVTTQ</sequence>
<reference evidence="1" key="1">
    <citation type="submission" date="2022-07" db="EMBL/GenBank/DDBJ databases">
        <title>Phylogenomic reconstructions and comparative analyses of Kickxellomycotina fungi.</title>
        <authorList>
            <person name="Reynolds N.K."/>
            <person name="Stajich J.E."/>
            <person name="Barry K."/>
            <person name="Grigoriev I.V."/>
            <person name="Crous P."/>
            <person name="Smith M.E."/>
        </authorList>
    </citation>
    <scope>NUCLEOTIDE SEQUENCE</scope>
    <source>
        <strain evidence="1">IMI 214461</strain>
    </source>
</reference>
<proteinExistence type="predicted"/>
<keyword evidence="2" id="KW-1185">Reference proteome</keyword>
<dbReference type="Gene3D" id="3.30.70.80">
    <property type="entry name" value="Peptidase S8 propeptide/proteinase inhibitor I9"/>
    <property type="match status" value="1"/>
</dbReference>
<dbReference type="InterPro" id="IPR037045">
    <property type="entry name" value="S8pro/Inhibitor_I9_sf"/>
</dbReference>
<dbReference type="OrthoDB" id="5518345at2759"/>
<comment type="caution">
    <text evidence="1">The sequence shown here is derived from an EMBL/GenBank/DDBJ whole genome shotgun (WGS) entry which is preliminary data.</text>
</comment>
<evidence type="ECO:0000313" key="2">
    <source>
        <dbReference type="Proteomes" id="UP001150907"/>
    </source>
</evidence>